<dbReference type="GO" id="GO:0010158">
    <property type="term" value="P:abaxial cell fate specification"/>
    <property type="evidence" value="ECO:0007669"/>
    <property type="project" value="InterPro"/>
</dbReference>
<feature type="region of interest" description="Disordered" evidence="2">
    <location>
        <begin position="117"/>
        <end position="143"/>
    </location>
</feature>
<accession>A0A1D1XYU4</accession>
<dbReference type="AlphaFoldDB" id="A0A1D1XYU4"/>
<reference evidence="3" key="1">
    <citation type="submission" date="2015-07" db="EMBL/GenBank/DDBJ databases">
        <title>Transcriptome Assembly of Anthurium amnicola.</title>
        <authorList>
            <person name="Suzuki J."/>
        </authorList>
    </citation>
    <scope>NUCLEOTIDE SEQUENCE</scope>
</reference>
<comment type="subcellular location">
    <subcellularLocation>
        <location evidence="1">Nucleus</location>
    </subcellularLocation>
</comment>
<organism evidence="3">
    <name type="scientific">Anthurium amnicola</name>
    <dbReference type="NCBI Taxonomy" id="1678845"/>
    <lineage>
        <taxon>Eukaryota</taxon>
        <taxon>Viridiplantae</taxon>
        <taxon>Streptophyta</taxon>
        <taxon>Embryophyta</taxon>
        <taxon>Tracheophyta</taxon>
        <taxon>Spermatophyta</taxon>
        <taxon>Magnoliopsida</taxon>
        <taxon>Liliopsida</taxon>
        <taxon>Araceae</taxon>
        <taxon>Pothoideae</taxon>
        <taxon>Potheae</taxon>
        <taxon>Anthurium</taxon>
    </lineage>
</organism>
<dbReference type="PANTHER" id="PTHR31496:SF25">
    <property type="entry name" value="TRANSCRIPTION FACTOR KAN3-RELATED"/>
    <property type="match status" value="1"/>
</dbReference>
<dbReference type="GO" id="GO:0006355">
    <property type="term" value="P:regulation of DNA-templated transcription"/>
    <property type="evidence" value="ECO:0007669"/>
    <property type="project" value="InterPro"/>
</dbReference>
<protein>
    <submittedName>
        <fullName evidence="3">Putative transcription factor KAN4</fullName>
    </submittedName>
</protein>
<feature type="region of interest" description="Disordered" evidence="2">
    <location>
        <begin position="55"/>
        <end position="78"/>
    </location>
</feature>
<evidence type="ECO:0000256" key="2">
    <source>
        <dbReference type="SAM" id="MobiDB-lite"/>
    </source>
</evidence>
<dbReference type="Gene3D" id="1.10.10.60">
    <property type="entry name" value="Homeodomain-like"/>
    <property type="match status" value="1"/>
</dbReference>
<dbReference type="PANTHER" id="PTHR31496">
    <property type="entry name" value="TRANSCRIPTION FACTOR KAN2-RELATED"/>
    <property type="match status" value="1"/>
</dbReference>
<dbReference type="EMBL" id="GDJX01020415">
    <property type="protein sequence ID" value="JAT47521.1"/>
    <property type="molecule type" value="Transcribed_RNA"/>
</dbReference>
<evidence type="ECO:0000313" key="3">
    <source>
        <dbReference type="EMBL" id="JAT47521.1"/>
    </source>
</evidence>
<dbReference type="InterPro" id="IPR044847">
    <property type="entry name" value="KAN_fam"/>
</dbReference>
<dbReference type="GO" id="GO:0005634">
    <property type="term" value="C:nucleus"/>
    <property type="evidence" value="ECO:0007669"/>
    <property type="project" value="UniProtKB-SubCell"/>
</dbReference>
<name>A0A1D1XYU4_9ARAE</name>
<dbReference type="GO" id="GO:0000976">
    <property type="term" value="F:transcription cis-regulatory region binding"/>
    <property type="evidence" value="ECO:0007669"/>
    <property type="project" value="InterPro"/>
</dbReference>
<proteinExistence type="predicted"/>
<sequence>MNVKDLTLAHVKSHLQMYRTVKSTDRGTGRGHADMGLTQRTATTAQVEGGLPYERDQITTYTRSPSTPPAPLPKSDRIHHSSLENNAWSTSNLEIESAKPYVRYDFITEETKVEECQDSVDASSSGSEGVYLQGSLPSTNKQPTRLIHKLPNLEFTLGRQSWHMDYTESTKELTLLKC</sequence>
<evidence type="ECO:0000256" key="1">
    <source>
        <dbReference type="ARBA" id="ARBA00004123"/>
    </source>
</evidence>
<gene>
    <name evidence="3" type="primary">KAN4_2</name>
    <name evidence="3" type="ORF">g.17587</name>
</gene>